<feature type="domain" description="PII-uridylyltransferase/Glutamine-synthetase adenylyltransferase" evidence="8">
    <location>
        <begin position="329"/>
        <end position="455"/>
    </location>
</feature>
<dbReference type="PANTHER" id="PTHR30621:SF0">
    <property type="entry name" value="BIFUNCTIONAL GLUTAMINE SYNTHETASE ADENYLYLTRANSFERASE_ADENYLYL-REMOVING ENZYME"/>
    <property type="match status" value="1"/>
</dbReference>
<dbReference type="NCBIfam" id="NF010706">
    <property type="entry name" value="PRK14108.1"/>
    <property type="match status" value="1"/>
</dbReference>
<dbReference type="InterPro" id="IPR043519">
    <property type="entry name" value="NT_sf"/>
</dbReference>
<keyword evidence="2 9" id="KW-0548">Nucleotidyltransferase</keyword>
<reference evidence="10 12" key="2">
    <citation type="submission" date="2020-02" db="EMBL/GenBank/DDBJ databases">
        <title>Genome sequence of Parvularcula flava strain NH6-79.</title>
        <authorList>
            <person name="Abdul Karim M.H."/>
            <person name="Lam M.Q."/>
            <person name="Chen S.J."/>
            <person name="Yahya A."/>
            <person name="Shahir S."/>
            <person name="Shamsir M.S."/>
            <person name="Chong C.S."/>
        </authorList>
    </citation>
    <scope>NUCLEOTIDE SEQUENCE [LARGE SCALE GENOMIC DNA]</scope>
    <source>
        <strain evidence="10 12">NH6-79</strain>
    </source>
</reference>
<dbReference type="GO" id="GO:0000820">
    <property type="term" value="P:regulation of glutamine family amino acid metabolic process"/>
    <property type="evidence" value="ECO:0007669"/>
    <property type="project" value="TreeGrafter"/>
</dbReference>
<evidence type="ECO:0000256" key="5">
    <source>
        <dbReference type="ARBA" id="ARBA00022842"/>
    </source>
</evidence>
<evidence type="ECO:0000259" key="7">
    <source>
        <dbReference type="Pfam" id="PF03710"/>
    </source>
</evidence>
<dbReference type="SUPFAM" id="SSF81593">
    <property type="entry name" value="Nucleotidyltransferase substrate binding subunit/domain"/>
    <property type="match status" value="2"/>
</dbReference>
<dbReference type="GO" id="GO:0047388">
    <property type="term" value="F:[glutamine synthetase]-adenylyl-L-tyrosine phosphorylase activity"/>
    <property type="evidence" value="ECO:0007669"/>
    <property type="project" value="UniProtKB-EC"/>
</dbReference>
<reference evidence="9" key="3">
    <citation type="submission" date="2020-09" db="EMBL/GenBank/DDBJ databases">
        <authorList>
            <person name="Sun Q."/>
            <person name="Zhou Y."/>
        </authorList>
    </citation>
    <scope>NUCLEOTIDE SEQUENCE</scope>
    <source>
        <strain evidence="9">CGMCC 1.14984</strain>
    </source>
</reference>
<dbReference type="Gene3D" id="1.20.120.330">
    <property type="entry name" value="Nucleotidyltransferases domain 2"/>
    <property type="match status" value="2"/>
</dbReference>
<dbReference type="Gene3D" id="3.30.460.10">
    <property type="entry name" value="Beta Polymerase, domain 2"/>
    <property type="match status" value="2"/>
</dbReference>
<dbReference type="EC" id="2.7.7.89" evidence="10"/>
<proteinExistence type="predicted"/>
<dbReference type="NCBIfam" id="NF008292">
    <property type="entry name" value="PRK11072.1"/>
    <property type="match status" value="1"/>
</dbReference>
<feature type="domain" description="Glutamate-ammonia ligase adenylyltransferase repeated" evidence="7">
    <location>
        <begin position="570"/>
        <end position="812"/>
    </location>
</feature>
<dbReference type="Proteomes" id="UP000818603">
    <property type="component" value="Unassembled WGS sequence"/>
</dbReference>
<evidence type="ECO:0000256" key="1">
    <source>
        <dbReference type="ARBA" id="ARBA00022679"/>
    </source>
</evidence>
<keyword evidence="12" id="KW-1185">Reference proteome</keyword>
<evidence type="ECO:0000313" key="12">
    <source>
        <dbReference type="Proteomes" id="UP000818603"/>
    </source>
</evidence>
<dbReference type="Gene3D" id="1.20.120.1510">
    <property type="match status" value="1"/>
</dbReference>
<dbReference type="RefSeq" id="WP_155142812.1">
    <property type="nucleotide sequence ID" value="NZ_BMGZ01000004.1"/>
</dbReference>
<dbReference type="EMBL" id="VCJR02000006">
    <property type="protein sequence ID" value="NHK29598.1"/>
    <property type="molecule type" value="Genomic_DNA"/>
</dbReference>
<dbReference type="PANTHER" id="PTHR30621">
    <property type="entry name" value="GLUTAMINE SYNTHETASE ADENYLYLTRANSFERASE"/>
    <property type="match status" value="1"/>
</dbReference>
<dbReference type="InterPro" id="IPR023057">
    <property type="entry name" value="GlnE"/>
</dbReference>
<keyword evidence="6" id="KW-0511">Multifunctional enzyme</keyword>
<reference evidence="9" key="1">
    <citation type="journal article" date="2014" name="Int. J. Syst. Evol. Microbiol.">
        <title>Complete genome sequence of Corynebacterium casei LMG S-19264T (=DSM 44701T), isolated from a smear-ripened cheese.</title>
        <authorList>
            <consortium name="US DOE Joint Genome Institute (JGI-PGF)"/>
            <person name="Walter F."/>
            <person name="Albersmeier A."/>
            <person name="Kalinowski J."/>
            <person name="Ruckert C."/>
        </authorList>
    </citation>
    <scope>NUCLEOTIDE SEQUENCE</scope>
    <source>
        <strain evidence="9">CGMCC 1.14984</strain>
    </source>
</reference>
<name>A0A8J3ESK0_9PROT</name>
<organism evidence="9 11">
    <name type="scientific">Aquisalinus luteolus</name>
    <dbReference type="NCBI Taxonomy" id="1566827"/>
    <lineage>
        <taxon>Bacteria</taxon>
        <taxon>Pseudomonadati</taxon>
        <taxon>Pseudomonadota</taxon>
        <taxon>Alphaproteobacteria</taxon>
        <taxon>Parvularculales</taxon>
        <taxon>Parvularculaceae</taxon>
        <taxon>Aquisalinus</taxon>
    </lineage>
</organism>
<comment type="caution">
    <text evidence="9">The sequence shown here is derived from an EMBL/GenBank/DDBJ whole genome shotgun (WGS) entry which is preliminary data.</text>
</comment>
<keyword evidence="4" id="KW-0067">ATP-binding</keyword>
<accession>A0A8J3ESK0</accession>
<feature type="domain" description="Glutamate-ammonia ligase adenylyltransferase repeated" evidence="7">
    <location>
        <begin position="80"/>
        <end position="290"/>
    </location>
</feature>
<keyword evidence="1 10" id="KW-0808">Transferase</keyword>
<dbReference type="GO" id="GO:0005524">
    <property type="term" value="F:ATP binding"/>
    <property type="evidence" value="ECO:0007669"/>
    <property type="project" value="UniProtKB-KW"/>
</dbReference>
<keyword evidence="5" id="KW-0460">Magnesium</keyword>
<keyword evidence="3" id="KW-0547">Nucleotide-binding</keyword>
<evidence type="ECO:0000256" key="3">
    <source>
        <dbReference type="ARBA" id="ARBA00022741"/>
    </source>
</evidence>
<dbReference type="SUPFAM" id="SSF81301">
    <property type="entry name" value="Nucleotidyltransferase"/>
    <property type="match status" value="2"/>
</dbReference>
<dbReference type="CDD" id="cd05401">
    <property type="entry name" value="NT_GlnE_GlnD_like"/>
    <property type="match status" value="2"/>
</dbReference>
<feature type="domain" description="PII-uridylyltransferase/Glutamine-synthetase adenylyltransferase" evidence="8">
    <location>
        <begin position="849"/>
        <end position="966"/>
    </location>
</feature>
<evidence type="ECO:0000313" key="11">
    <source>
        <dbReference type="Proteomes" id="UP000621856"/>
    </source>
</evidence>
<evidence type="ECO:0000256" key="6">
    <source>
        <dbReference type="ARBA" id="ARBA00023268"/>
    </source>
</evidence>
<dbReference type="InterPro" id="IPR005190">
    <property type="entry name" value="GlnE_rpt_dom"/>
</dbReference>
<dbReference type="AlphaFoldDB" id="A0A8J3ESK0"/>
<evidence type="ECO:0000256" key="2">
    <source>
        <dbReference type="ARBA" id="ARBA00022695"/>
    </source>
</evidence>
<gene>
    <name evidence="9" type="primary">glnE</name>
    <name evidence="10" type="ORF">FF098_016950</name>
    <name evidence="9" type="ORF">GCM10011355_32140</name>
</gene>
<evidence type="ECO:0000259" key="8">
    <source>
        <dbReference type="Pfam" id="PF08335"/>
    </source>
</evidence>
<evidence type="ECO:0000313" key="9">
    <source>
        <dbReference type="EMBL" id="GGI01456.1"/>
    </source>
</evidence>
<sequence length="973" mass="107878">MAEGRTIEDLIAGADRARWPRRHNNERADRMRSELDGRAGDLDAAVIDLLCLIASGSPFLERTFRLNLEVLVDLLRLSPEAAIDRIVEQAEAARTDPQAPATLRSLKKQVAMILSVLDLSGLWDDRAVMSGLSRFADSAVRAAFDHAMRELTGIAGTELVAEQAGFAVYAMGKHGACELNYSSDIDLVIFHETKLVEAFLAPRDMTEKMKETRRFLDRTIQRAMATLQDQTAEGYVFRTDLRLRPDPGSSSASVSVSAAEHYYETYGQNWERAAFIKARFIAGDERTADAMNSIFTPFIWRKYLDYSAIEDIHSIKRQIHAVRGQADFVFEGHDIKLGRGGIREIEFFVQTQQLILGGRIPSLREKTTLGGLQALVGAGQVAQKTCEELSAAYLFLRHLEHRIQMVNDEQTHEIPERAEEIARLAHLSGYDDSATLKLDVVETLKIVHDHYADLFHEEEDLSAGIGSLVFTGVDHDPQTLRTLAELGFKNPQAVSATVRRWHQGNMRATRSARGRALLTKLVPSIIRACANVDDPDAALAAFDGFLRNLPGGVQVFSLMLNNLEILDLVAGLVSISPRLAREMAVHGRLVEVLLDEAFLQRSDADITINDEEILDAVERAVDYEEALNALRREDREVWFQISCRLLLERSAPRDAARNYAALADIGIGACVDIAMREMVEAHGEIDGAISVIGMGRLGAVSLTATSDLDLIFIYDAPPDAESKGGTGKALDATTWYTRYVRRLVTALSAQTEEGELYEIDMALRPSGGAGPAAVSRNAFETYYRKDAWTWEEMALVKARIIAGDDDLADRLDRHVEKILTRQRDPADTAQDVIDMRRRLLENKPGRSVLDVKLAHGGLTDIDFICQYLSLVHAAEKGRFPAHILDALPVMADLGLMERADAETLMEAAQGYEAVIQVTRITLDRGADPSTMPAAVRRLIARKIGIDDPDGIEGWLEARQAEVRGLFERYVGAL</sequence>
<dbReference type="GO" id="GO:0005829">
    <property type="term" value="C:cytosol"/>
    <property type="evidence" value="ECO:0007669"/>
    <property type="project" value="TreeGrafter"/>
</dbReference>
<dbReference type="InterPro" id="IPR013546">
    <property type="entry name" value="PII_UdlTrfase/GS_AdlTrfase"/>
</dbReference>
<protein>
    <submittedName>
        <fullName evidence="10">Bifunctional [glutamine synthetase] adenylyltransferase/[glutamine synthetase]-adenylyl-L-tyrosine phosphorylase</fullName>
        <ecNumber evidence="10">2.7.7.89</ecNumber>
    </submittedName>
    <submittedName>
        <fullName evidence="9">Glutamate-ammonia-ligase adenylyltransferase</fullName>
    </submittedName>
</protein>
<dbReference type="Pfam" id="PF08335">
    <property type="entry name" value="GlnD_UR_UTase"/>
    <property type="match status" value="2"/>
</dbReference>
<dbReference type="Proteomes" id="UP000621856">
    <property type="component" value="Unassembled WGS sequence"/>
</dbReference>
<dbReference type="GO" id="GO:0008882">
    <property type="term" value="F:[glutamate-ammonia-ligase] adenylyltransferase activity"/>
    <property type="evidence" value="ECO:0007669"/>
    <property type="project" value="InterPro"/>
</dbReference>
<dbReference type="EMBL" id="BMGZ01000004">
    <property type="protein sequence ID" value="GGI01456.1"/>
    <property type="molecule type" value="Genomic_DNA"/>
</dbReference>
<dbReference type="Pfam" id="PF03710">
    <property type="entry name" value="GlnE"/>
    <property type="match status" value="2"/>
</dbReference>
<evidence type="ECO:0000313" key="10">
    <source>
        <dbReference type="EMBL" id="NHK29598.1"/>
    </source>
</evidence>
<evidence type="ECO:0000256" key="4">
    <source>
        <dbReference type="ARBA" id="ARBA00022840"/>
    </source>
</evidence>